<dbReference type="AlphaFoldDB" id="A0A4C1WCA2"/>
<evidence type="ECO:0000313" key="1">
    <source>
        <dbReference type="EMBL" id="GBP48530.1"/>
    </source>
</evidence>
<dbReference type="EMBL" id="BGZK01000526">
    <property type="protein sequence ID" value="GBP48530.1"/>
    <property type="molecule type" value="Genomic_DNA"/>
</dbReference>
<comment type="caution">
    <text evidence="1">The sequence shown here is derived from an EMBL/GenBank/DDBJ whole genome shotgun (WGS) entry which is preliminary data.</text>
</comment>
<evidence type="ECO:0000313" key="2">
    <source>
        <dbReference type="Proteomes" id="UP000299102"/>
    </source>
</evidence>
<sequence length="193" mass="21819">MTKDMRDYKLRTFSRRTLGNERTNTENEVPCRGLRDIISIIIKEIQYFKIDTIRRISTGAMHLECTLLIALKLSPASPAPCSRYNGWSEAANDRYHHCGDIVVNRSFNVLSEARSVLFNLTATVMSESAPRMRLRDVRAPDKSKTHRGFISLGAEIAALIETGAGVNALMRATSIYLCDVRNDARPHLEYSRD</sequence>
<keyword evidence="2" id="KW-1185">Reference proteome</keyword>
<name>A0A4C1WCA2_EUMVA</name>
<protein>
    <submittedName>
        <fullName evidence="1">Uncharacterized protein</fullName>
    </submittedName>
</protein>
<gene>
    <name evidence="1" type="ORF">EVAR_38502_1</name>
</gene>
<proteinExistence type="predicted"/>
<dbReference type="Proteomes" id="UP000299102">
    <property type="component" value="Unassembled WGS sequence"/>
</dbReference>
<reference evidence="1 2" key="1">
    <citation type="journal article" date="2019" name="Commun. Biol.">
        <title>The bagworm genome reveals a unique fibroin gene that provides high tensile strength.</title>
        <authorList>
            <person name="Kono N."/>
            <person name="Nakamura H."/>
            <person name="Ohtoshi R."/>
            <person name="Tomita M."/>
            <person name="Numata K."/>
            <person name="Arakawa K."/>
        </authorList>
    </citation>
    <scope>NUCLEOTIDE SEQUENCE [LARGE SCALE GENOMIC DNA]</scope>
</reference>
<organism evidence="1 2">
    <name type="scientific">Eumeta variegata</name>
    <name type="common">Bagworm moth</name>
    <name type="synonym">Eumeta japonica</name>
    <dbReference type="NCBI Taxonomy" id="151549"/>
    <lineage>
        <taxon>Eukaryota</taxon>
        <taxon>Metazoa</taxon>
        <taxon>Ecdysozoa</taxon>
        <taxon>Arthropoda</taxon>
        <taxon>Hexapoda</taxon>
        <taxon>Insecta</taxon>
        <taxon>Pterygota</taxon>
        <taxon>Neoptera</taxon>
        <taxon>Endopterygota</taxon>
        <taxon>Lepidoptera</taxon>
        <taxon>Glossata</taxon>
        <taxon>Ditrysia</taxon>
        <taxon>Tineoidea</taxon>
        <taxon>Psychidae</taxon>
        <taxon>Oiketicinae</taxon>
        <taxon>Eumeta</taxon>
    </lineage>
</organism>
<accession>A0A4C1WCA2</accession>